<dbReference type="GO" id="GO:0005737">
    <property type="term" value="C:cytoplasm"/>
    <property type="evidence" value="ECO:0007669"/>
    <property type="project" value="UniProtKB-SubCell"/>
</dbReference>
<reference evidence="4" key="1">
    <citation type="journal article" date="2019" name="Int. J. Syst. Evol. Microbiol.">
        <title>The Global Catalogue of Microorganisms (GCM) 10K type strain sequencing project: providing services to taxonomists for standard genome sequencing and annotation.</title>
        <authorList>
            <consortium name="The Broad Institute Genomics Platform"/>
            <consortium name="The Broad Institute Genome Sequencing Center for Infectious Disease"/>
            <person name="Wu L."/>
            <person name="Ma J."/>
        </authorList>
    </citation>
    <scope>NUCLEOTIDE SEQUENCE [LARGE SCALE GENOMIC DNA]</scope>
    <source>
        <strain evidence="4">CGMCC 1.10130</strain>
    </source>
</reference>
<dbReference type="PANTHER" id="PTHR21043">
    <property type="entry name" value="IOJAP SUPERFAMILY ORTHOLOG"/>
    <property type="match status" value="1"/>
</dbReference>
<evidence type="ECO:0000256" key="2">
    <source>
        <dbReference type="HAMAP-Rule" id="MF_01477"/>
    </source>
</evidence>
<dbReference type="GO" id="GO:0043023">
    <property type="term" value="F:ribosomal large subunit binding"/>
    <property type="evidence" value="ECO:0007669"/>
    <property type="project" value="TreeGrafter"/>
</dbReference>
<dbReference type="GO" id="GO:0042256">
    <property type="term" value="P:cytosolic ribosome assembly"/>
    <property type="evidence" value="ECO:0007669"/>
    <property type="project" value="UniProtKB-UniRule"/>
</dbReference>
<name>A0A8J2U5H2_9GAMM</name>
<dbReference type="HAMAP" id="MF_01477">
    <property type="entry name" value="Iojap_RsfS"/>
    <property type="match status" value="1"/>
</dbReference>
<dbReference type="Proteomes" id="UP000619743">
    <property type="component" value="Unassembled WGS sequence"/>
</dbReference>
<comment type="subcellular location">
    <subcellularLocation>
        <location evidence="2">Cytoplasm</location>
    </subcellularLocation>
</comment>
<dbReference type="InterPro" id="IPR004394">
    <property type="entry name" value="Iojap/RsfS/C7orf30"/>
</dbReference>
<dbReference type="SUPFAM" id="SSF81301">
    <property type="entry name" value="Nucleotidyltransferase"/>
    <property type="match status" value="1"/>
</dbReference>
<keyword evidence="2" id="KW-0810">Translation regulation</keyword>
<dbReference type="InterPro" id="IPR043519">
    <property type="entry name" value="NT_sf"/>
</dbReference>
<comment type="caution">
    <text evidence="3">The sequence shown here is derived from an EMBL/GenBank/DDBJ whole genome shotgun (WGS) entry which is preliminary data.</text>
</comment>
<evidence type="ECO:0000313" key="4">
    <source>
        <dbReference type="Proteomes" id="UP000619743"/>
    </source>
</evidence>
<comment type="function">
    <text evidence="2">Functions as a ribosomal silencing factor. Interacts with ribosomal protein uL14 (rplN), blocking formation of intersubunit bridge B8. Prevents association of the 30S and 50S ribosomal subunits and the formation of functional ribosomes, thus repressing translation.</text>
</comment>
<dbReference type="GO" id="GO:0090071">
    <property type="term" value="P:negative regulation of ribosome biogenesis"/>
    <property type="evidence" value="ECO:0007669"/>
    <property type="project" value="UniProtKB-UniRule"/>
</dbReference>
<keyword evidence="2" id="KW-0678">Repressor</keyword>
<dbReference type="GO" id="GO:0017148">
    <property type="term" value="P:negative regulation of translation"/>
    <property type="evidence" value="ECO:0007669"/>
    <property type="project" value="UniProtKB-UniRule"/>
</dbReference>
<dbReference type="RefSeq" id="WP_087505804.1">
    <property type="nucleotide sequence ID" value="NZ_BMDX01000009.1"/>
</dbReference>
<gene>
    <name evidence="2 3" type="primary">rsfS</name>
    <name evidence="3" type="ORF">GCM10011369_20770</name>
</gene>
<dbReference type="AlphaFoldDB" id="A0A8J2U5H2"/>
<sequence>MHGKELIDFIVDKIDDMKGRDIMTLDVAERSTITDTLIICSGNSKRHVQSIAEHVATEAKHAGLPALGLEGQDEGEWVLVDLGDVILHVMQENAREFYQLEKLWG</sequence>
<organism evidence="3 4">
    <name type="scientific">Neiella marina</name>
    <dbReference type="NCBI Taxonomy" id="508461"/>
    <lineage>
        <taxon>Bacteria</taxon>
        <taxon>Pseudomonadati</taxon>
        <taxon>Pseudomonadota</taxon>
        <taxon>Gammaproteobacteria</taxon>
        <taxon>Alteromonadales</taxon>
        <taxon>Echinimonadaceae</taxon>
        <taxon>Neiella</taxon>
    </lineage>
</organism>
<evidence type="ECO:0000256" key="1">
    <source>
        <dbReference type="ARBA" id="ARBA00010574"/>
    </source>
</evidence>
<accession>A0A8J2U5H2</accession>
<comment type="subunit">
    <text evidence="2">Interacts with ribosomal protein uL14 (rplN).</text>
</comment>
<dbReference type="PANTHER" id="PTHR21043:SF0">
    <property type="entry name" value="MITOCHONDRIAL ASSEMBLY OF RIBOSOMAL LARGE SUBUNIT PROTEIN 1"/>
    <property type="match status" value="1"/>
</dbReference>
<evidence type="ECO:0000313" key="3">
    <source>
        <dbReference type="EMBL" id="GGA78686.1"/>
    </source>
</evidence>
<dbReference type="NCBIfam" id="TIGR00090">
    <property type="entry name" value="rsfS_iojap_ybeB"/>
    <property type="match status" value="1"/>
</dbReference>
<proteinExistence type="inferred from homology"/>
<keyword evidence="2" id="KW-0963">Cytoplasm</keyword>
<dbReference type="EMBL" id="BMDX01000009">
    <property type="protein sequence ID" value="GGA78686.1"/>
    <property type="molecule type" value="Genomic_DNA"/>
</dbReference>
<protein>
    <recommendedName>
        <fullName evidence="2">Ribosomal silencing factor RsfS</fullName>
    </recommendedName>
</protein>
<dbReference type="Pfam" id="PF02410">
    <property type="entry name" value="RsfS"/>
    <property type="match status" value="1"/>
</dbReference>
<comment type="similarity">
    <text evidence="1 2">Belongs to the Iojap/RsfS family.</text>
</comment>
<dbReference type="OrthoDB" id="9793681at2"/>
<keyword evidence="4" id="KW-1185">Reference proteome</keyword>
<dbReference type="Gene3D" id="3.30.460.10">
    <property type="entry name" value="Beta Polymerase, domain 2"/>
    <property type="match status" value="1"/>
</dbReference>